<gene>
    <name evidence="3" type="ORF">FHS49_000678</name>
</gene>
<dbReference type="GO" id="GO:0009279">
    <property type="term" value="C:cell outer membrane"/>
    <property type="evidence" value="ECO:0007669"/>
    <property type="project" value="InterPro"/>
</dbReference>
<sequence length="341" mass="36089">MMRLLAVAVAIVLAAPVAARQAGPDTGAAGAHAGHAEPPTSAAIDPACPPDHAAMGHCTPSLTSVLPSQQAPVDPDCPPEHAAMGHCTPAAGPPRTGSSAAASNGPEHAADAVWGADAMAAARRAVYTEHGAFRGGRLLLDRLEHRTRDGRDGYAWEAEAWYGGDYDRLWLKTEGEGGFGGSLESAEAQALWSHALDPWFNLQAGIRYDIRPKPGRAHLVIGIQGLAPYFFEIDAAAFLSDRGDLTARVEVEYDQRITNRLILQPRAEFNLAAQDVRAIGVGAGLSSIEAGLRLRYEFVPEFAPYLGISYERKLGNTAAFARAAGDDVGGSMFVAGLRAWF</sequence>
<accession>A0A7W9AFQ9</accession>
<organism evidence="3 4">
    <name type="scientific">Sphingobium boeckii</name>
    <dbReference type="NCBI Taxonomy" id="1082345"/>
    <lineage>
        <taxon>Bacteria</taxon>
        <taxon>Pseudomonadati</taxon>
        <taxon>Pseudomonadota</taxon>
        <taxon>Alphaproteobacteria</taxon>
        <taxon>Sphingomonadales</taxon>
        <taxon>Sphingomonadaceae</taxon>
        <taxon>Sphingobium</taxon>
    </lineage>
</organism>
<dbReference type="EMBL" id="JACIJC010000001">
    <property type="protein sequence ID" value="MBB5684687.1"/>
    <property type="molecule type" value="Genomic_DNA"/>
</dbReference>
<feature type="region of interest" description="Disordered" evidence="1">
    <location>
        <begin position="24"/>
        <end position="48"/>
    </location>
</feature>
<dbReference type="InterPro" id="IPR036709">
    <property type="entry name" value="Autotransporte_beta_dom_sf"/>
</dbReference>
<evidence type="ECO:0000313" key="3">
    <source>
        <dbReference type="EMBL" id="MBB5684687.1"/>
    </source>
</evidence>
<name>A0A7W9AFQ9_9SPHN</name>
<dbReference type="GO" id="GO:0006878">
    <property type="term" value="P:intracellular copper ion homeostasis"/>
    <property type="evidence" value="ECO:0007669"/>
    <property type="project" value="InterPro"/>
</dbReference>
<keyword evidence="4" id="KW-1185">Reference proteome</keyword>
<dbReference type="RefSeq" id="WP_184015217.1">
    <property type="nucleotide sequence ID" value="NZ_JACIJC010000001.1"/>
</dbReference>
<evidence type="ECO:0000256" key="1">
    <source>
        <dbReference type="SAM" id="MobiDB-lite"/>
    </source>
</evidence>
<comment type="caution">
    <text evidence="3">The sequence shown here is derived from an EMBL/GenBank/DDBJ whole genome shotgun (WGS) entry which is preliminary data.</text>
</comment>
<evidence type="ECO:0000313" key="4">
    <source>
        <dbReference type="Proteomes" id="UP000549617"/>
    </source>
</evidence>
<dbReference type="AlphaFoldDB" id="A0A7W9AFQ9"/>
<evidence type="ECO:0000256" key="2">
    <source>
        <dbReference type="SAM" id="SignalP"/>
    </source>
</evidence>
<feature type="chain" id="PRO_5031397714" evidence="2">
    <location>
        <begin position="20"/>
        <end position="341"/>
    </location>
</feature>
<feature type="compositionally biased region" description="Polar residues" evidence="1">
    <location>
        <begin position="60"/>
        <end position="71"/>
    </location>
</feature>
<dbReference type="GO" id="GO:0005507">
    <property type="term" value="F:copper ion binding"/>
    <property type="evidence" value="ECO:0007669"/>
    <property type="project" value="InterPro"/>
</dbReference>
<dbReference type="Pfam" id="PF05275">
    <property type="entry name" value="CopB"/>
    <property type="match status" value="1"/>
</dbReference>
<dbReference type="Proteomes" id="UP000549617">
    <property type="component" value="Unassembled WGS sequence"/>
</dbReference>
<dbReference type="InterPro" id="IPR007939">
    <property type="entry name" value="Cu-R_B_prcur"/>
</dbReference>
<proteinExistence type="predicted"/>
<feature type="region of interest" description="Disordered" evidence="1">
    <location>
        <begin position="60"/>
        <end position="106"/>
    </location>
</feature>
<protein>
    <submittedName>
        <fullName evidence="3">Copper resistance protein B</fullName>
    </submittedName>
</protein>
<reference evidence="3 4" key="1">
    <citation type="submission" date="2020-08" db="EMBL/GenBank/DDBJ databases">
        <title>Genomic Encyclopedia of Type Strains, Phase IV (KMG-IV): sequencing the most valuable type-strain genomes for metagenomic binning, comparative biology and taxonomic classification.</title>
        <authorList>
            <person name="Goeker M."/>
        </authorList>
    </citation>
    <scope>NUCLEOTIDE SEQUENCE [LARGE SCALE GENOMIC DNA]</scope>
    <source>
        <strain evidence="3 4">DSM 25079</strain>
    </source>
</reference>
<feature type="signal peptide" evidence="2">
    <location>
        <begin position="1"/>
        <end position="19"/>
    </location>
</feature>
<dbReference type="SUPFAM" id="SSF103515">
    <property type="entry name" value="Autotransporter"/>
    <property type="match status" value="1"/>
</dbReference>
<keyword evidence="2" id="KW-0732">Signal</keyword>